<name>A0A8S0Q8L8_OLEEU</name>
<evidence type="ECO:0000313" key="2">
    <source>
        <dbReference type="Proteomes" id="UP000594638"/>
    </source>
</evidence>
<keyword evidence="2" id="KW-1185">Reference proteome</keyword>
<dbReference type="AlphaFoldDB" id="A0A8S0Q8L8"/>
<protein>
    <submittedName>
        <fullName evidence="1">Uncharacterized protein</fullName>
    </submittedName>
</protein>
<gene>
    <name evidence="1" type="ORF">OLEA9_A119254</name>
</gene>
<accession>A0A8S0Q8L8</accession>
<dbReference type="Gramene" id="OE9A119254T1">
    <property type="protein sequence ID" value="OE9A119254C1"/>
    <property type="gene ID" value="OE9A119254"/>
</dbReference>
<reference evidence="1 2" key="1">
    <citation type="submission" date="2019-12" db="EMBL/GenBank/DDBJ databases">
        <authorList>
            <person name="Alioto T."/>
            <person name="Alioto T."/>
            <person name="Gomez Garrido J."/>
        </authorList>
    </citation>
    <scope>NUCLEOTIDE SEQUENCE [LARGE SCALE GENOMIC DNA]</scope>
</reference>
<dbReference type="EMBL" id="CACTIH010001697">
    <property type="protein sequence ID" value="CAA2962817.1"/>
    <property type="molecule type" value="Genomic_DNA"/>
</dbReference>
<feature type="non-terminal residue" evidence="1">
    <location>
        <position position="57"/>
    </location>
</feature>
<comment type="caution">
    <text evidence="1">The sequence shown here is derived from an EMBL/GenBank/DDBJ whole genome shotgun (WGS) entry which is preliminary data.</text>
</comment>
<evidence type="ECO:0000313" key="1">
    <source>
        <dbReference type="EMBL" id="CAA2962817.1"/>
    </source>
</evidence>
<organism evidence="1 2">
    <name type="scientific">Olea europaea subsp. europaea</name>
    <dbReference type="NCBI Taxonomy" id="158383"/>
    <lineage>
        <taxon>Eukaryota</taxon>
        <taxon>Viridiplantae</taxon>
        <taxon>Streptophyta</taxon>
        <taxon>Embryophyta</taxon>
        <taxon>Tracheophyta</taxon>
        <taxon>Spermatophyta</taxon>
        <taxon>Magnoliopsida</taxon>
        <taxon>eudicotyledons</taxon>
        <taxon>Gunneridae</taxon>
        <taxon>Pentapetalae</taxon>
        <taxon>asterids</taxon>
        <taxon>lamiids</taxon>
        <taxon>Lamiales</taxon>
        <taxon>Oleaceae</taxon>
        <taxon>Oleeae</taxon>
        <taxon>Olea</taxon>
    </lineage>
</organism>
<sequence length="57" mass="6347">MLCGLAYAVGAIHEDKRFRPGNTAGCTEEPLAKYSFQTESIPETCLNDVCGYRYQDI</sequence>
<dbReference type="Proteomes" id="UP000594638">
    <property type="component" value="Unassembled WGS sequence"/>
</dbReference>
<proteinExistence type="predicted"/>